<evidence type="ECO:0000313" key="1">
    <source>
        <dbReference type="Proteomes" id="UP000887580"/>
    </source>
</evidence>
<evidence type="ECO:0000313" key="2">
    <source>
        <dbReference type="WBParaSite" id="PS1159_v2.g11624.t1"/>
    </source>
</evidence>
<sequence length="207" mass="24374">MVHYKLSYFDIRGLGEPIRLMFRYARVKFEDHRISRNEWPKIKPTTPTGKIPILEIDKKILVESGAIYRFLGSEFNLRPKSTWDNAQMESAVEYYNDFRDEIRPYFRLMAGLTDEGDKEKLYHEIFIPASNRVFKRYSGIISASKSGFLADEGFSWGDFVIAEKVVSLKNMDSDFGKRFPEIVDYQERVHNIDKISDYIKNRKFSII</sequence>
<name>A0AC35EXK3_9BILA</name>
<accession>A0AC35EXK3</accession>
<organism evidence="1 2">
    <name type="scientific">Panagrolaimus sp. PS1159</name>
    <dbReference type="NCBI Taxonomy" id="55785"/>
    <lineage>
        <taxon>Eukaryota</taxon>
        <taxon>Metazoa</taxon>
        <taxon>Ecdysozoa</taxon>
        <taxon>Nematoda</taxon>
        <taxon>Chromadorea</taxon>
        <taxon>Rhabditida</taxon>
        <taxon>Tylenchina</taxon>
        <taxon>Panagrolaimomorpha</taxon>
        <taxon>Panagrolaimoidea</taxon>
        <taxon>Panagrolaimidae</taxon>
        <taxon>Panagrolaimus</taxon>
    </lineage>
</organism>
<proteinExistence type="predicted"/>
<protein>
    <submittedName>
        <fullName evidence="2">Glutathione S-transferase</fullName>
    </submittedName>
</protein>
<dbReference type="WBParaSite" id="PS1159_v2.g11624.t1">
    <property type="protein sequence ID" value="PS1159_v2.g11624.t1"/>
    <property type="gene ID" value="PS1159_v2.g11624"/>
</dbReference>
<dbReference type="Proteomes" id="UP000887580">
    <property type="component" value="Unplaced"/>
</dbReference>
<reference evidence="2" key="1">
    <citation type="submission" date="2022-11" db="UniProtKB">
        <authorList>
            <consortium name="WormBaseParasite"/>
        </authorList>
    </citation>
    <scope>IDENTIFICATION</scope>
</reference>